<dbReference type="Proteomes" id="UP000322619">
    <property type="component" value="Unassembled WGS sequence"/>
</dbReference>
<dbReference type="InterPro" id="IPR029044">
    <property type="entry name" value="Nucleotide-diphossugar_trans"/>
</dbReference>
<protein>
    <submittedName>
        <fullName evidence="2">Glycosyltransferase</fullName>
    </submittedName>
</protein>
<dbReference type="Pfam" id="PF00535">
    <property type="entry name" value="Glycos_transf_2"/>
    <property type="match status" value="1"/>
</dbReference>
<dbReference type="RefSeq" id="WP_148638668.1">
    <property type="nucleotide sequence ID" value="NZ_VSLA01000030.1"/>
</dbReference>
<dbReference type="GO" id="GO:0016758">
    <property type="term" value="F:hexosyltransferase activity"/>
    <property type="evidence" value="ECO:0007669"/>
    <property type="project" value="UniProtKB-ARBA"/>
</dbReference>
<dbReference type="AlphaFoldDB" id="A0A5D0WGW4"/>
<dbReference type="EMBL" id="VSLA01000030">
    <property type="protein sequence ID" value="TYC82196.1"/>
    <property type="molecule type" value="Genomic_DNA"/>
</dbReference>
<evidence type="ECO:0000313" key="3">
    <source>
        <dbReference type="Proteomes" id="UP000322619"/>
    </source>
</evidence>
<reference evidence="2 3" key="1">
    <citation type="submission" date="2019-08" db="EMBL/GenBank/DDBJ databases">
        <title>Isolation and enrichment of carboxydotrophic bacteria from anaerobic sludge for the production of bio-based chemicals from syngas.</title>
        <authorList>
            <person name="Antares A.L."/>
            <person name="Moreira J."/>
            <person name="Diender M."/>
            <person name="Parshina S.N."/>
            <person name="Stams A.J.M."/>
            <person name="Alves M."/>
            <person name="Alves J.I."/>
            <person name="Sousa D.Z."/>
        </authorList>
    </citation>
    <scope>NUCLEOTIDE SEQUENCE [LARGE SCALE GENOMIC DNA]</scope>
    <source>
        <strain evidence="2 3">JM</strain>
    </source>
</reference>
<proteinExistence type="predicted"/>
<evidence type="ECO:0000259" key="1">
    <source>
        <dbReference type="Pfam" id="PF00535"/>
    </source>
</evidence>
<keyword evidence="2" id="KW-0808">Transferase</keyword>
<comment type="caution">
    <text evidence="2">The sequence shown here is derived from an EMBL/GenBank/DDBJ whole genome shotgun (WGS) entry which is preliminary data.</text>
</comment>
<gene>
    <name evidence="2" type="ORF">FXB42_16040</name>
</gene>
<dbReference type="PANTHER" id="PTHR22916:SF3">
    <property type="entry name" value="UDP-GLCNAC:BETAGAL BETA-1,3-N-ACETYLGLUCOSAMINYLTRANSFERASE-LIKE PROTEIN 1"/>
    <property type="match status" value="1"/>
</dbReference>
<feature type="domain" description="Glycosyltransferase 2-like" evidence="1">
    <location>
        <begin position="11"/>
        <end position="163"/>
    </location>
</feature>
<accession>A0A5D0WGW4</accession>
<sequence length="316" mass="37250">MGNKINYRLVSIIICSYKNTEYIFDTINSVLTQDYQNIELIISDDHTENFNENIYIDYITKNNKGNIKNVIVHKNGKNLGTVKNANNAIKMSKGSIVKLIAADDAFYDETVITSFVRYFELNHSYIVASKIARCDKNLNIVKNSYSDEKNELKFKALLLNFDKKKCFVELCMGSFIPAPGVCFTKEAFIKYGYFDEAYRLIEDWPMWLRLVRLGCRIDYLDIMSVKYRTNVGVSMTPNETFREENFQCIKTDIIPYIKDLGYWLNKKIKWKYIKGYEYDEYTNWNKSKFLIKNIDFIFAYIIPNKIKLKIYTIITR</sequence>
<organism evidence="2 3">
    <name type="scientific">Acetobacterium wieringae</name>
    <dbReference type="NCBI Taxonomy" id="52694"/>
    <lineage>
        <taxon>Bacteria</taxon>
        <taxon>Bacillati</taxon>
        <taxon>Bacillota</taxon>
        <taxon>Clostridia</taxon>
        <taxon>Eubacteriales</taxon>
        <taxon>Eubacteriaceae</taxon>
        <taxon>Acetobacterium</taxon>
    </lineage>
</organism>
<dbReference type="Gene3D" id="3.90.550.10">
    <property type="entry name" value="Spore Coat Polysaccharide Biosynthesis Protein SpsA, Chain A"/>
    <property type="match status" value="1"/>
</dbReference>
<name>A0A5D0WGW4_9FIRM</name>
<evidence type="ECO:0000313" key="2">
    <source>
        <dbReference type="EMBL" id="TYC82196.1"/>
    </source>
</evidence>
<dbReference type="PANTHER" id="PTHR22916">
    <property type="entry name" value="GLYCOSYLTRANSFERASE"/>
    <property type="match status" value="1"/>
</dbReference>
<dbReference type="InterPro" id="IPR001173">
    <property type="entry name" value="Glyco_trans_2-like"/>
</dbReference>
<dbReference type="SUPFAM" id="SSF53448">
    <property type="entry name" value="Nucleotide-diphospho-sugar transferases"/>
    <property type="match status" value="1"/>
</dbReference>